<feature type="chain" id="PRO_5018635452" description="DUF4890 domain-containing protein" evidence="2">
    <location>
        <begin position="21"/>
        <end position="138"/>
    </location>
</feature>
<dbReference type="Proteomes" id="UP000284120">
    <property type="component" value="Unassembled WGS sequence"/>
</dbReference>
<keyword evidence="2" id="KW-0732">Signal</keyword>
<organism evidence="3 4">
    <name type="scientific">Pedobacter chitinilyticus</name>
    <dbReference type="NCBI Taxonomy" id="2233776"/>
    <lineage>
        <taxon>Bacteria</taxon>
        <taxon>Pseudomonadati</taxon>
        <taxon>Bacteroidota</taxon>
        <taxon>Sphingobacteriia</taxon>
        <taxon>Sphingobacteriales</taxon>
        <taxon>Sphingobacteriaceae</taxon>
        <taxon>Pedobacter</taxon>
    </lineage>
</organism>
<evidence type="ECO:0000313" key="3">
    <source>
        <dbReference type="EMBL" id="RWU10691.1"/>
    </source>
</evidence>
<gene>
    <name evidence="3" type="ORF">DPV69_04980</name>
</gene>
<evidence type="ECO:0000256" key="1">
    <source>
        <dbReference type="SAM" id="MobiDB-lite"/>
    </source>
</evidence>
<evidence type="ECO:0000313" key="4">
    <source>
        <dbReference type="Proteomes" id="UP000284120"/>
    </source>
</evidence>
<protein>
    <recommendedName>
        <fullName evidence="5">DUF4890 domain-containing protein</fullName>
    </recommendedName>
</protein>
<sequence length="138" mass="15816">MRKLLYTVAFVALGFATSYAQRPTKSRGTAEERAEKAATAMQQKLSLNDEQKSKIKQIELDRFKEHDALRQKDEAAMKAKFEERKADMKAHQAKIDAVLTPEQKTKLAASREEMKGKMKERLKERKGRPHKAPKTESN</sequence>
<feature type="signal peptide" evidence="2">
    <location>
        <begin position="1"/>
        <end position="20"/>
    </location>
</feature>
<name>A0A3S3SX84_9SPHI</name>
<dbReference type="Gene3D" id="1.20.120.1490">
    <property type="match status" value="1"/>
</dbReference>
<dbReference type="RefSeq" id="WP_113646179.1">
    <property type="nucleotide sequence ID" value="NZ_QMHN01000001.1"/>
</dbReference>
<feature type="region of interest" description="Disordered" evidence="1">
    <location>
        <begin position="21"/>
        <end position="51"/>
    </location>
</feature>
<feature type="region of interest" description="Disordered" evidence="1">
    <location>
        <begin position="92"/>
        <end position="138"/>
    </location>
</feature>
<feature type="compositionally biased region" description="Basic and acidic residues" evidence="1">
    <location>
        <begin position="103"/>
        <end position="123"/>
    </location>
</feature>
<reference evidence="3 4" key="1">
    <citation type="submission" date="2018-06" db="EMBL/GenBank/DDBJ databases">
        <title>Pedobacter endophyticus sp. nov., an endophytic bacterium isolated from a leaf of Triticum aestivum.</title>
        <authorList>
            <person name="Zhang L."/>
        </authorList>
    </citation>
    <scope>NUCLEOTIDE SEQUENCE [LARGE SCALE GENOMIC DNA]</scope>
    <source>
        <strain evidence="3 4">CM134L-2</strain>
    </source>
</reference>
<dbReference type="EMBL" id="SAYW01000001">
    <property type="protein sequence ID" value="RWU10691.1"/>
    <property type="molecule type" value="Genomic_DNA"/>
</dbReference>
<proteinExistence type="predicted"/>
<keyword evidence="4" id="KW-1185">Reference proteome</keyword>
<comment type="caution">
    <text evidence="3">The sequence shown here is derived from an EMBL/GenBank/DDBJ whole genome shotgun (WGS) entry which is preliminary data.</text>
</comment>
<accession>A0A3S3SX84</accession>
<dbReference type="OrthoDB" id="1448514at2"/>
<evidence type="ECO:0000256" key="2">
    <source>
        <dbReference type="SAM" id="SignalP"/>
    </source>
</evidence>
<evidence type="ECO:0008006" key="5">
    <source>
        <dbReference type="Google" id="ProtNLM"/>
    </source>
</evidence>
<dbReference type="AlphaFoldDB" id="A0A3S3SX84"/>